<organism evidence="2 3">
    <name type="scientific">Fulvimonas soli</name>
    <dbReference type="NCBI Taxonomy" id="155197"/>
    <lineage>
        <taxon>Bacteria</taxon>
        <taxon>Pseudomonadati</taxon>
        <taxon>Pseudomonadota</taxon>
        <taxon>Gammaproteobacteria</taxon>
        <taxon>Lysobacterales</taxon>
        <taxon>Rhodanobacteraceae</taxon>
        <taxon>Fulvimonas</taxon>
    </lineage>
</organism>
<evidence type="ECO:0008006" key="4">
    <source>
        <dbReference type="Google" id="ProtNLM"/>
    </source>
</evidence>
<reference evidence="2 3" key="1">
    <citation type="submission" date="2018-05" db="EMBL/GenBank/DDBJ databases">
        <title>Genomic Encyclopedia of Type Strains, Phase IV (KMG-IV): sequencing the most valuable type-strain genomes for metagenomic binning, comparative biology and taxonomic classification.</title>
        <authorList>
            <person name="Goeker M."/>
        </authorList>
    </citation>
    <scope>NUCLEOTIDE SEQUENCE [LARGE SCALE GENOMIC DNA]</scope>
    <source>
        <strain evidence="2 3">DSM 14263</strain>
    </source>
</reference>
<proteinExistence type="predicted"/>
<name>A0A316HLK5_9GAMM</name>
<dbReference type="AlphaFoldDB" id="A0A316HLK5"/>
<dbReference type="EMBL" id="QGHC01000020">
    <property type="protein sequence ID" value="PWK81572.1"/>
    <property type="molecule type" value="Genomic_DNA"/>
</dbReference>
<keyword evidence="3" id="KW-1185">Reference proteome</keyword>
<dbReference type="OrthoDB" id="5944130at2"/>
<dbReference type="Proteomes" id="UP000245812">
    <property type="component" value="Unassembled WGS sequence"/>
</dbReference>
<keyword evidence="1" id="KW-0732">Signal</keyword>
<accession>A0A316HLK5</accession>
<comment type="caution">
    <text evidence="2">The sequence shown here is derived from an EMBL/GenBank/DDBJ whole genome shotgun (WGS) entry which is preliminary data.</text>
</comment>
<evidence type="ECO:0000256" key="1">
    <source>
        <dbReference type="SAM" id="SignalP"/>
    </source>
</evidence>
<evidence type="ECO:0000313" key="3">
    <source>
        <dbReference type="Proteomes" id="UP000245812"/>
    </source>
</evidence>
<protein>
    <recommendedName>
        <fullName evidence="4">DUF2066 domain-containing protein</fullName>
    </recommendedName>
</protein>
<dbReference type="Pfam" id="PF09839">
    <property type="entry name" value="DUF2066"/>
    <property type="match status" value="1"/>
</dbReference>
<feature type="signal peptide" evidence="1">
    <location>
        <begin position="1"/>
        <end position="24"/>
    </location>
</feature>
<dbReference type="RefSeq" id="WP_109724801.1">
    <property type="nucleotide sequence ID" value="NZ_MSZV01000126.1"/>
</dbReference>
<evidence type="ECO:0000313" key="2">
    <source>
        <dbReference type="EMBL" id="PWK81572.1"/>
    </source>
</evidence>
<sequence>MRLYRLLSALCLLGLAAVLPPAHAQGQAPAQASPYTVVVPVTDTSEAQRDQAFADGLTQVLVRVAGGQDLRSKPGYADALKGAPGLVQQYQYQRAGNGLAVQATFDPGAVRRLIAQIGVAPAGVKPPVLAVVRGADGSLLGKDALDPLGQAVTARGGSVVYPDPAGAPDPAKLAAADPATLAAVSQQYKTGLILLGSLQGGSADWTLISGGQPQHWSGQGTTQAALLADAGNALVDRLGQQLNVIGSTVSDGRLWVGGLGSAADYANLLAALRVDPAVRQVVTLGAKDDGMLLAVKASMPPPVLAASLAAGGRFIQAGRHEGADASLRWLH</sequence>
<feature type="chain" id="PRO_5016414717" description="DUF2066 domain-containing protein" evidence="1">
    <location>
        <begin position="25"/>
        <end position="331"/>
    </location>
</feature>
<gene>
    <name evidence="2" type="ORF">C7456_12021</name>
</gene>
<dbReference type="InterPro" id="IPR018642">
    <property type="entry name" value="DUF2066"/>
</dbReference>